<dbReference type="RefSeq" id="WP_013656883.1">
    <property type="nucleotide sequence ID" value="NC_015275.1"/>
</dbReference>
<reference evidence="1 2" key="1">
    <citation type="journal article" date="2011" name="J. Bacteriol.">
        <title>Complete genome sequence of the cellulose-degrading bacterium Cellulosilyticum lentocellum.</title>
        <authorList>
            <consortium name="US DOE Joint Genome Institute"/>
            <person name="Miller D.A."/>
            <person name="Suen G."/>
            <person name="Bruce D."/>
            <person name="Copeland A."/>
            <person name="Cheng J.F."/>
            <person name="Detter C."/>
            <person name="Goodwin L.A."/>
            <person name="Han C.S."/>
            <person name="Hauser L.J."/>
            <person name="Land M.L."/>
            <person name="Lapidus A."/>
            <person name="Lucas S."/>
            <person name="Meincke L."/>
            <person name="Pitluck S."/>
            <person name="Tapia R."/>
            <person name="Teshima H."/>
            <person name="Woyke T."/>
            <person name="Fox B.G."/>
            <person name="Angert E.R."/>
            <person name="Currie C.R."/>
        </authorList>
    </citation>
    <scope>NUCLEOTIDE SEQUENCE [LARGE SCALE GENOMIC DNA]</scope>
    <source>
        <strain evidence="2">ATCC 49066 / DSM 5427 / NCIMB 11756 / RHM5</strain>
    </source>
</reference>
<name>F2JND2_CELLD</name>
<protein>
    <submittedName>
        <fullName evidence="1">Uncharacterized protein</fullName>
    </submittedName>
</protein>
<evidence type="ECO:0000313" key="1">
    <source>
        <dbReference type="EMBL" id="ADZ83586.1"/>
    </source>
</evidence>
<organism evidence="1 2">
    <name type="scientific">Cellulosilyticum lentocellum (strain ATCC 49066 / DSM 5427 / NCIMB 11756 / RHM5)</name>
    <name type="common">Clostridium lentocellum</name>
    <dbReference type="NCBI Taxonomy" id="642492"/>
    <lineage>
        <taxon>Bacteria</taxon>
        <taxon>Bacillati</taxon>
        <taxon>Bacillota</taxon>
        <taxon>Clostridia</taxon>
        <taxon>Lachnospirales</taxon>
        <taxon>Cellulosilyticaceae</taxon>
        <taxon>Cellulosilyticum</taxon>
    </lineage>
</organism>
<dbReference type="EMBL" id="CP002582">
    <property type="protein sequence ID" value="ADZ83586.1"/>
    <property type="molecule type" value="Genomic_DNA"/>
</dbReference>
<dbReference type="AlphaFoldDB" id="F2JND2"/>
<accession>F2JND2</accession>
<dbReference type="HOGENOM" id="CLU_2192300_0_0_9"/>
<evidence type="ECO:0000313" key="2">
    <source>
        <dbReference type="Proteomes" id="UP000008467"/>
    </source>
</evidence>
<proteinExistence type="predicted"/>
<gene>
    <name evidence="1" type="ordered locus">Clole_1865</name>
</gene>
<keyword evidence="2" id="KW-1185">Reference proteome</keyword>
<dbReference type="Proteomes" id="UP000008467">
    <property type="component" value="Chromosome"/>
</dbReference>
<sequence length="108" mass="12207">MKKLTLKHAIQTAKLIKAADMKKQVADLIEQATKRGVNKTRLGIDITMTLVDVMANDEVEAKLYDLLSDIFETKAEELSLEALAENISKLVKENDVKRFFKLVEKSTQ</sequence>
<dbReference type="STRING" id="642492.Clole_1865"/>
<dbReference type="KEGG" id="cle:Clole_1865"/>